<sequence>MRVRPVVGAFMVAAALAASGPSTASARVFVGEMSLNCGGGCLGPAALKYKPTTLWLREQNEGGIYAVRLTGLKWTRWGGRTATGRGRVRHGDPDNGTYNDAVTVTLSRITRAGCSDEAGRFRAYNRASIRAGGESARVIAKTVWTPLLAC</sequence>
<comment type="caution">
    <text evidence="2">The sequence shown here is derived from an EMBL/GenBank/DDBJ whole genome shotgun (WGS) entry which is preliminary data.</text>
</comment>
<keyword evidence="3" id="KW-1185">Reference proteome</keyword>
<protein>
    <recommendedName>
        <fullName evidence="4">Secreted protein</fullName>
    </recommendedName>
</protein>
<proteinExistence type="predicted"/>
<dbReference type="Proteomes" id="UP000278962">
    <property type="component" value="Unassembled WGS sequence"/>
</dbReference>
<keyword evidence="1" id="KW-0732">Signal</keyword>
<organism evidence="2 3">
    <name type="scientific">Solirubrobacter pauli</name>
    <dbReference type="NCBI Taxonomy" id="166793"/>
    <lineage>
        <taxon>Bacteria</taxon>
        <taxon>Bacillati</taxon>
        <taxon>Actinomycetota</taxon>
        <taxon>Thermoleophilia</taxon>
        <taxon>Solirubrobacterales</taxon>
        <taxon>Solirubrobacteraceae</taxon>
        <taxon>Solirubrobacter</taxon>
    </lineage>
</organism>
<reference evidence="2 3" key="1">
    <citation type="submission" date="2018-10" db="EMBL/GenBank/DDBJ databases">
        <title>Genomic Encyclopedia of Archaeal and Bacterial Type Strains, Phase II (KMG-II): from individual species to whole genera.</title>
        <authorList>
            <person name="Goeker M."/>
        </authorList>
    </citation>
    <scope>NUCLEOTIDE SEQUENCE [LARGE SCALE GENOMIC DNA]</scope>
    <source>
        <strain evidence="2 3">DSM 14954</strain>
    </source>
</reference>
<evidence type="ECO:0000313" key="2">
    <source>
        <dbReference type="EMBL" id="RKQ90923.1"/>
    </source>
</evidence>
<gene>
    <name evidence="2" type="ORF">C8N24_0738</name>
</gene>
<evidence type="ECO:0008006" key="4">
    <source>
        <dbReference type="Google" id="ProtNLM"/>
    </source>
</evidence>
<feature type="signal peptide" evidence="1">
    <location>
        <begin position="1"/>
        <end position="24"/>
    </location>
</feature>
<accession>A0A660LAM0</accession>
<evidence type="ECO:0000313" key="3">
    <source>
        <dbReference type="Proteomes" id="UP000278962"/>
    </source>
</evidence>
<name>A0A660LAM0_9ACTN</name>
<evidence type="ECO:0000256" key="1">
    <source>
        <dbReference type="SAM" id="SignalP"/>
    </source>
</evidence>
<feature type="chain" id="PRO_5039335466" description="Secreted protein" evidence="1">
    <location>
        <begin position="25"/>
        <end position="150"/>
    </location>
</feature>
<dbReference type="EMBL" id="RBIL01000001">
    <property type="protein sequence ID" value="RKQ90923.1"/>
    <property type="molecule type" value="Genomic_DNA"/>
</dbReference>
<dbReference type="AlphaFoldDB" id="A0A660LAM0"/>